<organism evidence="1 2">
    <name type="scientific">Batillaria attramentaria</name>
    <dbReference type="NCBI Taxonomy" id="370345"/>
    <lineage>
        <taxon>Eukaryota</taxon>
        <taxon>Metazoa</taxon>
        <taxon>Spiralia</taxon>
        <taxon>Lophotrochozoa</taxon>
        <taxon>Mollusca</taxon>
        <taxon>Gastropoda</taxon>
        <taxon>Caenogastropoda</taxon>
        <taxon>Sorbeoconcha</taxon>
        <taxon>Cerithioidea</taxon>
        <taxon>Batillariidae</taxon>
        <taxon>Batillaria</taxon>
    </lineage>
</organism>
<proteinExistence type="predicted"/>
<dbReference type="EMBL" id="JACVVK020000423">
    <property type="protein sequence ID" value="KAK7474864.1"/>
    <property type="molecule type" value="Genomic_DNA"/>
</dbReference>
<comment type="caution">
    <text evidence="1">The sequence shown here is derived from an EMBL/GenBank/DDBJ whole genome shotgun (WGS) entry which is preliminary data.</text>
</comment>
<evidence type="ECO:0000313" key="1">
    <source>
        <dbReference type="EMBL" id="KAK7474864.1"/>
    </source>
</evidence>
<protein>
    <submittedName>
        <fullName evidence="1">Uncharacterized protein</fullName>
    </submittedName>
</protein>
<reference evidence="1 2" key="1">
    <citation type="journal article" date="2023" name="Sci. Data">
        <title>Genome assembly of the Korean intertidal mud-creeper Batillaria attramentaria.</title>
        <authorList>
            <person name="Patra A.K."/>
            <person name="Ho P.T."/>
            <person name="Jun S."/>
            <person name="Lee S.J."/>
            <person name="Kim Y."/>
            <person name="Won Y.J."/>
        </authorList>
    </citation>
    <scope>NUCLEOTIDE SEQUENCE [LARGE SCALE GENOMIC DNA]</scope>
    <source>
        <strain evidence="1">Wonlab-2016</strain>
    </source>
</reference>
<keyword evidence="2" id="KW-1185">Reference proteome</keyword>
<sequence>MRLSCAIFIGDKTQKLRARSDSAINWKLAWLSYHQTNLASALDERAGCDFGQMDTDIPRTVLTMFAIFLLSSRRQDRHRAGQTAMNR</sequence>
<gene>
    <name evidence="1" type="ORF">BaRGS_00033936</name>
</gene>
<name>A0ABD0JIT3_9CAEN</name>
<dbReference type="Proteomes" id="UP001519460">
    <property type="component" value="Unassembled WGS sequence"/>
</dbReference>
<dbReference type="AlphaFoldDB" id="A0ABD0JIT3"/>
<evidence type="ECO:0000313" key="2">
    <source>
        <dbReference type="Proteomes" id="UP001519460"/>
    </source>
</evidence>
<accession>A0ABD0JIT3</accession>